<dbReference type="PANTHER" id="PTHR24376:SF235">
    <property type="entry name" value="C2H2-TYPE DOMAIN-CONTAINING PROTEIN"/>
    <property type="match status" value="1"/>
</dbReference>
<gene>
    <name evidence="9" type="ORF">Dbus_chrXg538</name>
</gene>
<dbReference type="OMA" id="ICNICHA"/>
<dbReference type="PROSITE" id="PS50157">
    <property type="entry name" value="ZINC_FINGER_C2H2_2"/>
    <property type="match status" value="4"/>
</dbReference>
<evidence type="ECO:0000259" key="8">
    <source>
        <dbReference type="PROSITE" id="PS50157"/>
    </source>
</evidence>
<evidence type="ECO:0000256" key="5">
    <source>
        <dbReference type="ARBA" id="ARBA00022833"/>
    </source>
</evidence>
<evidence type="ECO:0000313" key="10">
    <source>
        <dbReference type="Proteomes" id="UP000494163"/>
    </source>
</evidence>
<evidence type="ECO:0000256" key="1">
    <source>
        <dbReference type="ARBA" id="ARBA00004123"/>
    </source>
</evidence>
<dbReference type="Pfam" id="PF00096">
    <property type="entry name" value="zf-C2H2"/>
    <property type="match status" value="2"/>
</dbReference>
<dbReference type="SUPFAM" id="SSF57667">
    <property type="entry name" value="beta-beta-alpha zinc fingers"/>
    <property type="match status" value="2"/>
</dbReference>
<organism evidence="9 10">
    <name type="scientific">Drosophila busckii</name>
    <name type="common">Fruit fly</name>
    <dbReference type="NCBI Taxonomy" id="30019"/>
    <lineage>
        <taxon>Eukaryota</taxon>
        <taxon>Metazoa</taxon>
        <taxon>Ecdysozoa</taxon>
        <taxon>Arthropoda</taxon>
        <taxon>Hexapoda</taxon>
        <taxon>Insecta</taxon>
        <taxon>Pterygota</taxon>
        <taxon>Neoptera</taxon>
        <taxon>Endopterygota</taxon>
        <taxon>Diptera</taxon>
        <taxon>Brachycera</taxon>
        <taxon>Muscomorpha</taxon>
        <taxon>Ephydroidea</taxon>
        <taxon>Drosophilidae</taxon>
        <taxon>Drosophila</taxon>
    </lineage>
</organism>
<dbReference type="EMBL" id="CP012528">
    <property type="protein sequence ID" value="ALC48682.1"/>
    <property type="molecule type" value="Genomic_DNA"/>
</dbReference>
<keyword evidence="5" id="KW-0862">Zinc</keyword>
<evidence type="ECO:0000256" key="6">
    <source>
        <dbReference type="ARBA" id="ARBA00023242"/>
    </source>
</evidence>
<evidence type="ECO:0000256" key="7">
    <source>
        <dbReference type="PROSITE-ProRule" id="PRU00042"/>
    </source>
</evidence>
<feature type="domain" description="C2H2-type" evidence="8">
    <location>
        <begin position="272"/>
        <end position="300"/>
    </location>
</feature>
<dbReference type="InterPro" id="IPR036236">
    <property type="entry name" value="Znf_C2H2_sf"/>
</dbReference>
<keyword evidence="2" id="KW-0479">Metal-binding</keyword>
<dbReference type="PANTHER" id="PTHR24376">
    <property type="entry name" value="ZINC FINGER PROTEIN"/>
    <property type="match status" value="1"/>
</dbReference>
<dbReference type="SMART" id="SM00355">
    <property type="entry name" value="ZnF_C2H2"/>
    <property type="match status" value="8"/>
</dbReference>
<evidence type="ECO:0000256" key="2">
    <source>
        <dbReference type="ARBA" id="ARBA00022723"/>
    </source>
</evidence>
<evidence type="ECO:0000256" key="4">
    <source>
        <dbReference type="ARBA" id="ARBA00022771"/>
    </source>
</evidence>
<dbReference type="Gene3D" id="3.30.160.60">
    <property type="entry name" value="Classic Zinc Finger"/>
    <property type="match status" value="3"/>
</dbReference>
<keyword evidence="10" id="KW-1185">Reference proteome</keyword>
<dbReference type="AlphaFoldDB" id="A0A0M4F956"/>
<dbReference type="InterPro" id="IPR013087">
    <property type="entry name" value="Znf_C2H2_type"/>
</dbReference>
<keyword evidence="4 7" id="KW-0863">Zinc-finger</keyword>
<dbReference type="PROSITE" id="PS00028">
    <property type="entry name" value="ZINC_FINGER_C2H2_1"/>
    <property type="match status" value="4"/>
</dbReference>
<dbReference type="STRING" id="30019.A0A0M4F956"/>
<protein>
    <submittedName>
        <fullName evidence="9">CG7101</fullName>
    </submittedName>
</protein>
<reference evidence="9 10" key="1">
    <citation type="submission" date="2015-08" db="EMBL/GenBank/DDBJ databases">
        <title>Ancestral chromatin configuration constrains chromatin evolution on differentiating sex chromosomes in Drosophila.</title>
        <authorList>
            <person name="Zhou Q."/>
            <person name="Bachtrog D."/>
        </authorList>
    </citation>
    <scope>NUCLEOTIDE SEQUENCE [LARGE SCALE GENOMIC DNA]</scope>
    <source>
        <tissue evidence="9">Whole larvae</tissue>
    </source>
</reference>
<accession>A0A0M4F956</accession>
<evidence type="ECO:0000313" key="9">
    <source>
        <dbReference type="EMBL" id="ALC48682.1"/>
    </source>
</evidence>
<dbReference type="Proteomes" id="UP000494163">
    <property type="component" value="Chromosome X"/>
</dbReference>
<feature type="domain" description="C2H2-type" evidence="8">
    <location>
        <begin position="215"/>
        <end position="238"/>
    </location>
</feature>
<dbReference type="FunFam" id="3.30.160.60:FF:000100">
    <property type="entry name" value="Zinc finger 45-like"/>
    <property type="match status" value="1"/>
</dbReference>
<dbReference type="SMR" id="A0A0M4F956"/>
<dbReference type="GO" id="GO:0005634">
    <property type="term" value="C:nucleus"/>
    <property type="evidence" value="ECO:0007669"/>
    <property type="project" value="UniProtKB-SubCell"/>
</dbReference>
<evidence type="ECO:0000256" key="3">
    <source>
        <dbReference type="ARBA" id="ARBA00022737"/>
    </source>
</evidence>
<feature type="domain" description="C2H2-type" evidence="8">
    <location>
        <begin position="328"/>
        <end position="356"/>
    </location>
</feature>
<name>A0A0M4F956_DROBS</name>
<feature type="domain" description="C2H2-type" evidence="8">
    <location>
        <begin position="300"/>
        <end position="327"/>
    </location>
</feature>
<keyword evidence="3" id="KW-0677">Repeat</keyword>
<dbReference type="GO" id="GO:0008270">
    <property type="term" value="F:zinc ion binding"/>
    <property type="evidence" value="ECO:0007669"/>
    <property type="project" value="UniProtKB-KW"/>
</dbReference>
<dbReference type="OrthoDB" id="8922241at2759"/>
<comment type="subcellular location">
    <subcellularLocation>
        <location evidence="1">Nucleus</location>
    </subcellularLocation>
</comment>
<proteinExistence type="predicted"/>
<keyword evidence="6" id="KW-0539">Nucleus</keyword>
<sequence length="373" mass="43208">MEPKFILPKPATVRSDNKSELADSTATRQRAARHYYCHHCLVAFPRYLKCKTHQKLCDARLTNLHICRYCLTLYGSEQPLQRHMQRKHTDRMFMCLQCGTAGRRYKSSIYLHKHVVTWHGTQSLFYCAMCAHNWSDAKAFSSLDQLVAHAEHVHQLIGDDRTSSFDETEDLEMLEENIDDLLPIGDWDDDLTFGWPMDLEKMSCIADPLPKPSGYVCPICANGFTGSLGLIRHIEVTHQRNPLDCIFCGKTHKNRESVRAHLQRQHVLLRAHACKLCQAEFTTSDHLRKHMDSQHLERRHLCPQCGKAFGQKVHLTAHMCSERGHCSYICNICHAQYFRSIDLNRHIKLQHDDTEEQTENDLEKFENTLLNIS</sequence>